<dbReference type="InterPro" id="IPR002937">
    <property type="entry name" value="Amino_oxidase"/>
</dbReference>
<gene>
    <name evidence="2" type="ORF">C4520_16650</name>
</gene>
<dbReference type="Proteomes" id="UP000265882">
    <property type="component" value="Unassembled WGS sequence"/>
</dbReference>
<feature type="domain" description="Amine oxidase" evidence="1">
    <location>
        <begin position="13"/>
        <end position="431"/>
    </location>
</feature>
<organism evidence="2 3">
    <name type="scientific">Abyssobacteria bacterium (strain SURF_5)</name>
    <dbReference type="NCBI Taxonomy" id="2093360"/>
    <lineage>
        <taxon>Bacteria</taxon>
        <taxon>Pseudomonadati</taxon>
        <taxon>Candidatus Hydrogenedentota</taxon>
        <taxon>Candidatus Abyssobacteria</taxon>
    </lineage>
</organism>
<dbReference type="EMBL" id="QZKU01000115">
    <property type="protein sequence ID" value="RJP17392.1"/>
    <property type="molecule type" value="Genomic_DNA"/>
</dbReference>
<dbReference type="Pfam" id="PF01593">
    <property type="entry name" value="Amino_oxidase"/>
    <property type="match status" value="1"/>
</dbReference>
<reference evidence="2 3" key="1">
    <citation type="journal article" date="2017" name="ISME J.">
        <title>Energy and carbon metabolisms in a deep terrestrial subsurface fluid microbial community.</title>
        <authorList>
            <person name="Momper L."/>
            <person name="Jungbluth S.P."/>
            <person name="Lee M.D."/>
            <person name="Amend J.P."/>
        </authorList>
    </citation>
    <scope>NUCLEOTIDE SEQUENCE [LARGE SCALE GENOMIC DNA]</scope>
    <source>
        <strain evidence="2">SURF_5</strain>
    </source>
</reference>
<dbReference type="PANTHER" id="PTHR42923">
    <property type="entry name" value="PROTOPORPHYRINOGEN OXIDASE"/>
    <property type="match status" value="1"/>
</dbReference>
<name>A0A3A4ND46_ABYX5</name>
<dbReference type="AlphaFoldDB" id="A0A3A4ND46"/>
<accession>A0A3A4ND46</accession>
<evidence type="ECO:0000313" key="2">
    <source>
        <dbReference type="EMBL" id="RJP17392.1"/>
    </source>
</evidence>
<dbReference type="GO" id="GO:0016491">
    <property type="term" value="F:oxidoreductase activity"/>
    <property type="evidence" value="ECO:0007669"/>
    <property type="project" value="InterPro"/>
</dbReference>
<dbReference type="SUPFAM" id="SSF51905">
    <property type="entry name" value="FAD/NAD(P)-binding domain"/>
    <property type="match status" value="1"/>
</dbReference>
<dbReference type="InterPro" id="IPR036188">
    <property type="entry name" value="FAD/NAD-bd_sf"/>
</dbReference>
<dbReference type="Gene3D" id="3.50.50.60">
    <property type="entry name" value="FAD/NAD(P)-binding domain"/>
    <property type="match status" value="1"/>
</dbReference>
<evidence type="ECO:0000259" key="1">
    <source>
        <dbReference type="Pfam" id="PF01593"/>
    </source>
</evidence>
<evidence type="ECO:0000313" key="3">
    <source>
        <dbReference type="Proteomes" id="UP000265882"/>
    </source>
</evidence>
<sequence>MENRKIIIIGAGIGGLSAGYWLQRRGYDVEILETLDRAGGRMATIERKGDKVDVGAQFFHSNYRYAFDLIDAMNLRSRLIEIKGKVRFNFSDGGAGTFIPHSFFIKGLGFAKNLKLYRFMLENIILAHRPPMYRIEEANPELDDTEALEAFNAPQDLKLRDVLSSITLASNLSEPEWMSLLHFIKLLRIDMFTHYYSMVGGTSMLAEELAKQLKVHYETPARRLVMEKGRVVGVQLEKDGAIQRAGHVIVAAAARSVGRLLPDELAQQREFFNSITQAPLPMPVFFLDRPVSHDLWSYFNKPALKRTFSFFEDHLVKCPAMIPSGKGVVSAWSCYPHTLDLVDRPDDEIIKQALEDIEPAIPGMSNWVEEARVFWHQEAGMGHYPPGSYQKILDFKKTAKDLRGVSFVSDILGGCFMEAAMASAADAVSRVSGWGGTTF</sequence>
<comment type="caution">
    <text evidence="2">The sequence shown here is derived from an EMBL/GenBank/DDBJ whole genome shotgun (WGS) entry which is preliminary data.</text>
</comment>
<proteinExistence type="predicted"/>
<dbReference type="InterPro" id="IPR050464">
    <property type="entry name" value="Zeta_carotene_desat/Oxidored"/>
</dbReference>
<protein>
    <submittedName>
        <fullName evidence="2">FAD-dependent oxidoreductase</fullName>
    </submittedName>
</protein>